<protein>
    <submittedName>
        <fullName evidence="1">Uncharacterized protein</fullName>
    </submittedName>
</protein>
<sequence>MFADVRRFYYECTECGHRLTPRDIVLDPGESTYLVHSRLYIQYSESYLPEATDGE</sequence>
<organism evidence="1 2">
    <name type="scientific">Streptomyces crystallinus</name>
    <dbReference type="NCBI Taxonomy" id="68191"/>
    <lineage>
        <taxon>Bacteria</taxon>
        <taxon>Bacillati</taxon>
        <taxon>Actinomycetota</taxon>
        <taxon>Actinomycetes</taxon>
        <taxon>Kitasatosporales</taxon>
        <taxon>Streptomycetaceae</taxon>
        <taxon>Streptomyces</taxon>
    </lineage>
</organism>
<comment type="caution">
    <text evidence="1">The sequence shown here is derived from an EMBL/GenBank/DDBJ whole genome shotgun (WGS) entry which is preliminary data.</text>
</comment>
<proteinExistence type="predicted"/>
<accession>A0ABN1F0Z0</accession>
<keyword evidence="2" id="KW-1185">Reference proteome</keyword>
<reference evidence="1 2" key="1">
    <citation type="journal article" date="2019" name="Int. J. Syst. Evol. Microbiol.">
        <title>The Global Catalogue of Microorganisms (GCM) 10K type strain sequencing project: providing services to taxonomists for standard genome sequencing and annotation.</title>
        <authorList>
            <consortium name="The Broad Institute Genomics Platform"/>
            <consortium name="The Broad Institute Genome Sequencing Center for Infectious Disease"/>
            <person name="Wu L."/>
            <person name="Ma J."/>
        </authorList>
    </citation>
    <scope>NUCLEOTIDE SEQUENCE [LARGE SCALE GENOMIC DNA]</scope>
    <source>
        <strain evidence="1 2">JCM 5067</strain>
    </source>
</reference>
<evidence type="ECO:0000313" key="1">
    <source>
        <dbReference type="EMBL" id="GAA0579563.1"/>
    </source>
</evidence>
<dbReference type="Proteomes" id="UP001500668">
    <property type="component" value="Unassembled WGS sequence"/>
</dbReference>
<gene>
    <name evidence="1" type="ORF">GCM10010394_05150</name>
</gene>
<name>A0ABN1F0Z0_9ACTN</name>
<evidence type="ECO:0000313" key="2">
    <source>
        <dbReference type="Proteomes" id="UP001500668"/>
    </source>
</evidence>
<dbReference type="EMBL" id="BAAACA010000004">
    <property type="protein sequence ID" value="GAA0579563.1"/>
    <property type="molecule type" value="Genomic_DNA"/>
</dbReference>